<evidence type="ECO:0000256" key="1">
    <source>
        <dbReference type="SAM" id="MobiDB-lite"/>
    </source>
</evidence>
<gene>
    <name evidence="3" type="ORF">SERLADRAFT_458031</name>
</gene>
<keyword evidence="2" id="KW-0812">Transmembrane</keyword>
<evidence type="ECO:0000256" key="2">
    <source>
        <dbReference type="SAM" id="Phobius"/>
    </source>
</evidence>
<evidence type="ECO:0000313" key="3">
    <source>
        <dbReference type="EMBL" id="EGO29777.1"/>
    </source>
</evidence>
<dbReference type="HOGENOM" id="CLU_097608_0_0_1"/>
<feature type="compositionally biased region" description="Low complexity" evidence="1">
    <location>
        <begin position="1"/>
        <end position="22"/>
    </location>
</feature>
<dbReference type="GeneID" id="18817626"/>
<dbReference type="RefSeq" id="XP_007314019.1">
    <property type="nucleotide sequence ID" value="XM_007313957.1"/>
</dbReference>
<feature type="region of interest" description="Disordered" evidence="1">
    <location>
        <begin position="1"/>
        <end position="29"/>
    </location>
</feature>
<keyword evidence="2" id="KW-1133">Transmembrane helix</keyword>
<dbReference type="OrthoDB" id="2972750at2759"/>
<protein>
    <submittedName>
        <fullName evidence="3">Uncharacterized protein</fullName>
    </submittedName>
</protein>
<keyword evidence="2" id="KW-0472">Membrane</keyword>
<dbReference type="AlphaFoldDB" id="F8NIL5"/>
<name>F8NIL5_SERL9</name>
<dbReference type="KEGG" id="sla:SERLADRAFT_458031"/>
<dbReference type="EMBL" id="GL945429">
    <property type="protein sequence ID" value="EGO29777.1"/>
    <property type="molecule type" value="Genomic_DNA"/>
</dbReference>
<accession>F8NIL5</accession>
<proteinExistence type="predicted"/>
<sequence>MASTSQASSSSSPSSSPTPSSSDTDGNNFQLFASNGSPPLIIAFLAIGLFTVALIAVFGWRRVNGGRGLVVRQVRPARRRKEVVLGDKPELWELWTRRAVKGELDDSGLDWDNVMPISATLHYSLSSNSIEPKDTNDHSEPRRRYNFATLQRYLHTTRVQEPSQEEREESPPKPTMSDPWMQVAVSIAMPSMPTQRPSSSESELEADFVECCIGTTEIPLCDSFV</sequence>
<dbReference type="Proteomes" id="UP000008064">
    <property type="component" value="Unassembled WGS sequence"/>
</dbReference>
<organism>
    <name type="scientific">Serpula lacrymans var. lacrymans (strain S7.9)</name>
    <name type="common">Dry rot fungus</name>
    <dbReference type="NCBI Taxonomy" id="578457"/>
    <lineage>
        <taxon>Eukaryota</taxon>
        <taxon>Fungi</taxon>
        <taxon>Dikarya</taxon>
        <taxon>Basidiomycota</taxon>
        <taxon>Agaricomycotina</taxon>
        <taxon>Agaricomycetes</taxon>
        <taxon>Agaricomycetidae</taxon>
        <taxon>Boletales</taxon>
        <taxon>Coniophorineae</taxon>
        <taxon>Serpulaceae</taxon>
        <taxon>Serpula</taxon>
    </lineage>
</organism>
<reference evidence="3" key="1">
    <citation type="submission" date="2011-04" db="EMBL/GenBank/DDBJ databases">
        <title>Evolution of plant cell wall degrading machinery underlies the functional diversity of forest fungi.</title>
        <authorList>
            <consortium name="US DOE Joint Genome Institute (JGI-PGF)"/>
            <person name="Eastwood D.C."/>
            <person name="Floudas D."/>
            <person name="Binder M."/>
            <person name="Majcherczyk A."/>
            <person name="Schneider P."/>
            <person name="Aerts A."/>
            <person name="Asiegbu F.O."/>
            <person name="Baker S.E."/>
            <person name="Barry K."/>
            <person name="Bendiksby M."/>
            <person name="Blumentritt M."/>
            <person name="Coutinho P.M."/>
            <person name="Cullen D."/>
            <person name="Cullen D."/>
            <person name="Gathman A."/>
            <person name="Goodell B."/>
            <person name="Henrissat B."/>
            <person name="Ihrmark K."/>
            <person name="Kauserud H."/>
            <person name="Kohler A."/>
            <person name="LaButti K."/>
            <person name="Lapidus A."/>
            <person name="Lavin J.L."/>
            <person name="Lee Y.-H."/>
            <person name="Lindquist E."/>
            <person name="Lilly W."/>
            <person name="Lucas S."/>
            <person name="Morin E."/>
            <person name="Murat C."/>
            <person name="Oguiza J.A."/>
            <person name="Park J."/>
            <person name="Pisabarro A.G."/>
            <person name="Riley R."/>
            <person name="Rosling A."/>
            <person name="Salamov A."/>
            <person name="Schmidt O."/>
            <person name="Schmutz J."/>
            <person name="Skrede I."/>
            <person name="Stenlid J."/>
            <person name="Wiebenga A."/>
            <person name="Xie X."/>
            <person name="Kues U."/>
            <person name="Hibbett D.S."/>
            <person name="Hoffmeister D."/>
            <person name="Hogberg N."/>
            <person name="Martin F."/>
            <person name="Grigoriev I.V."/>
            <person name="Watkinson S.C."/>
        </authorList>
    </citation>
    <scope>NUCLEOTIDE SEQUENCE</scope>
    <source>
        <strain evidence="3">S7.9</strain>
    </source>
</reference>
<feature type="region of interest" description="Disordered" evidence="1">
    <location>
        <begin position="156"/>
        <end position="178"/>
    </location>
</feature>
<feature type="transmembrane region" description="Helical" evidence="2">
    <location>
        <begin position="40"/>
        <end position="60"/>
    </location>
</feature>